<dbReference type="InterPro" id="IPR027417">
    <property type="entry name" value="P-loop_NTPase"/>
</dbReference>
<dbReference type="Pfam" id="PF07693">
    <property type="entry name" value="KAP_NTPase"/>
    <property type="match status" value="1"/>
</dbReference>
<gene>
    <name evidence="2" type="ORF">F7D13_09660</name>
</gene>
<dbReference type="Proteomes" id="UP000424673">
    <property type="component" value="Chromosome"/>
</dbReference>
<proteinExistence type="predicted"/>
<accession>A0ABX6EHN3</accession>
<evidence type="ECO:0000313" key="2">
    <source>
        <dbReference type="EMBL" id="QGM94273.1"/>
    </source>
</evidence>
<evidence type="ECO:0000259" key="1">
    <source>
        <dbReference type="Pfam" id="PF07693"/>
    </source>
</evidence>
<protein>
    <recommendedName>
        <fullName evidence="1">KAP NTPase domain-containing protein</fullName>
    </recommendedName>
</protein>
<feature type="domain" description="KAP NTPase" evidence="1">
    <location>
        <begin position="24"/>
        <end position="182"/>
    </location>
</feature>
<name>A0ABX6EHN3_9HYPH</name>
<dbReference type="Gene3D" id="3.40.50.300">
    <property type="entry name" value="P-loop containing nucleotide triphosphate hydrolases"/>
    <property type="match status" value="1"/>
</dbReference>
<dbReference type="EMBL" id="CP044328">
    <property type="protein sequence ID" value="QGM94273.1"/>
    <property type="molecule type" value="Genomic_DNA"/>
</dbReference>
<dbReference type="InterPro" id="IPR011646">
    <property type="entry name" value="KAP_P-loop"/>
</dbReference>
<sequence>MTNAASIIDAPNKERPADHNQEVARALKEYCHFSHAQGFAVMLSGPWGSGKSHFIESILTDLVPPGKNPEKHKPLRVSLYGLTSPAEISDRLFEQLHPILGHKITRLVGAALRSTLKTTIKFDLADGAELNGTLPEVDLSAMMRGTGGRVVIFDDFERAVMSPSVILGYINPLVEHDDCKVLIIAAEEEISDQGQYSKRKEKTVGRTFEFKADAEAAFAAFLGRVDDEQARRFIAKSKVAVLEVFADSGFDNLRLLQQSLWDLECLCKALTGEQRRHEKAMQELVPLVCAAAIELRSGKLTAEMFRRNDYSHHFAVHVGNPKGETTAVDKIFKKYRTVRFDSTLLEPAIIVDLILKSKVPVQLIRQQLQQHPYFAKPEEMPSWRALVQLGRLSPEP</sequence>
<dbReference type="SUPFAM" id="SSF52540">
    <property type="entry name" value="P-loop containing nucleoside triphosphate hydrolases"/>
    <property type="match status" value="1"/>
</dbReference>
<dbReference type="RefSeq" id="WP_154452263.1">
    <property type="nucleotide sequence ID" value="NZ_CP044328.1"/>
</dbReference>
<evidence type="ECO:0000313" key="3">
    <source>
        <dbReference type="Proteomes" id="UP000424673"/>
    </source>
</evidence>
<reference evidence="2 3" key="2">
    <citation type="journal article" date="2021" name="AMB Express">
        <title>Isolation and characterisation of Methylocystis spp. for poly-3-hydroxybutyrate production using waste methane feedstocks.</title>
        <authorList>
            <person name="Rumah B.L."/>
            <person name="Stead C.E."/>
            <person name="Claxton Stevens B.H."/>
            <person name="Minton N.P."/>
            <person name="Grosse-Honebrink A."/>
            <person name="Zhang Y."/>
        </authorList>
    </citation>
    <scope>NUCLEOTIDE SEQUENCE [LARGE SCALE GENOMIC DNA]</scope>
    <source>
        <strain evidence="2 3">BRCS1</strain>
    </source>
</reference>
<organism evidence="2 3">
    <name type="scientific">Methylocystis rosea</name>
    <dbReference type="NCBI Taxonomy" id="173366"/>
    <lineage>
        <taxon>Bacteria</taxon>
        <taxon>Pseudomonadati</taxon>
        <taxon>Pseudomonadota</taxon>
        <taxon>Alphaproteobacteria</taxon>
        <taxon>Hyphomicrobiales</taxon>
        <taxon>Methylocystaceae</taxon>
        <taxon>Methylocystis</taxon>
    </lineage>
</organism>
<reference evidence="3" key="1">
    <citation type="submission" date="2019-09" db="EMBL/GenBank/DDBJ databases">
        <title>Isolation and complete genome sequencing of Methylocystis species.</title>
        <authorList>
            <person name="Rumah B.L."/>
            <person name="Stead C.E."/>
            <person name="Stevens B.C."/>
            <person name="Minton N.P."/>
            <person name="Grosse-Honebrink A."/>
            <person name="Zhang Y."/>
        </authorList>
    </citation>
    <scope>NUCLEOTIDE SEQUENCE [LARGE SCALE GENOMIC DNA]</scope>
    <source>
        <strain evidence="3">BRCS1</strain>
    </source>
</reference>
<keyword evidence="3" id="KW-1185">Reference proteome</keyword>